<dbReference type="Gene3D" id="3.90.1200.10">
    <property type="match status" value="1"/>
</dbReference>
<protein>
    <submittedName>
        <fullName evidence="4">Fructosamine kinase family protein</fullName>
    </submittedName>
</protein>
<dbReference type="InterPro" id="IPR000719">
    <property type="entry name" value="Prot_kinase_dom"/>
</dbReference>
<name>A0ABS9RHN1_9FLAO</name>
<gene>
    <name evidence="4" type="ORF">MKW35_07420</name>
</gene>
<comment type="caution">
    <text evidence="4">The sequence shown here is derived from an EMBL/GenBank/DDBJ whole genome shotgun (WGS) entry which is preliminary data.</text>
</comment>
<feature type="domain" description="Protein kinase" evidence="3">
    <location>
        <begin position="25"/>
        <end position="294"/>
    </location>
</feature>
<dbReference type="InterPro" id="IPR016477">
    <property type="entry name" value="Fructo-/Ketosamine-3-kinase"/>
</dbReference>
<dbReference type="PANTHER" id="PTHR12149">
    <property type="entry name" value="FRUCTOSAMINE 3 KINASE-RELATED PROTEIN"/>
    <property type="match status" value="1"/>
</dbReference>
<evidence type="ECO:0000256" key="2">
    <source>
        <dbReference type="PIRNR" id="PIRNR006221"/>
    </source>
</evidence>
<dbReference type="GO" id="GO:0016301">
    <property type="term" value="F:kinase activity"/>
    <property type="evidence" value="ECO:0007669"/>
    <property type="project" value="UniProtKB-KW"/>
</dbReference>
<organism evidence="4 5">
    <name type="scientific">Aestuariibaculum lutulentum</name>
    <dbReference type="NCBI Taxonomy" id="2920935"/>
    <lineage>
        <taxon>Bacteria</taxon>
        <taxon>Pseudomonadati</taxon>
        <taxon>Bacteroidota</taxon>
        <taxon>Flavobacteriia</taxon>
        <taxon>Flavobacteriales</taxon>
        <taxon>Flavobacteriaceae</taxon>
    </lineage>
</organism>
<evidence type="ECO:0000259" key="3">
    <source>
        <dbReference type="PROSITE" id="PS50011"/>
    </source>
</evidence>
<dbReference type="PROSITE" id="PS50011">
    <property type="entry name" value="PROTEIN_KINASE_DOM"/>
    <property type="match status" value="1"/>
</dbReference>
<dbReference type="SUPFAM" id="SSF56112">
    <property type="entry name" value="Protein kinase-like (PK-like)"/>
    <property type="match status" value="1"/>
</dbReference>
<dbReference type="PANTHER" id="PTHR12149:SF8">
    <property type="entry name" value="PROTEIN-RIBULOSAMINE 3-KINASE"/>
    <property type="match status" value="1"/>
</dbReference>
<dbReference type="InterPro" id="IPR011009">
    <property type="entry name" value="Kinase-like_dom_sf"/>
</dbReference>
<keyword evidence="2" id="KW-0808">Transferase</keyword>
<evidence type="ECO:0000313" key="5">
    <source>
        <dbReference type="Proteomes" id="UP001156141"/>
    </source>
</evidence>
<dbReference type="Gene3D" id="3.30.200.20">
    <property type="entry name" value="Phosphorylase Kinase, domain 1"/>
    <property type="match status" value="1"/>
</dbReference>
<keyword evidence="5" id="KW-1185">Reference proteome</keyword>
<dbReference type="Proteomes" id="UP001156141">
    <property type="component" value="Unassembled WGS sequence"/>
</dbReference>
<reference evidence="4" key="1">
    <citation type="submission" date="2022-02" db="EMBL/GenBank/DDBJ databases">
        <title>Aestuariibaculum sp., a marine bacterium isolated from sediment in Guangxi.</title>
        <authorList>
            <person name="Ying J."/>
        </authorList>
    </citation>
    <scope>NUCLEOTIDE SEQUENCE</scope>
    <source>
        <strain evidence="4">L182</strain>
    </source>
</reference>
<evidence type="ECO:0000256" key="1">
    <source>
        <dbReference type="ARBA" id="ARBA00009460"/>
    </source>
</evidence>
<keyword evidence="2 4" id="KW-0418">Kinase</keyword>
<evidence type="ECO:0000313" key="4">
    <source>
        <dbReference type="EMBL" id="MCH4552443.1"/>
    </source>
</evidence>
<sequence length="294" mass="33797">MMVFYFYDMTEDFIAHISKQIKAPIKSIHSVSGGDISSAYKIITSGQSYFLKTNTISNALQMFQTEAEALKTIANTNSISTPKVLEYSQFENTSFLLLEFIDSKSPDSKDLKTLGRQLAELHQNTNAYFGLQQDNFIGDLFQSNIPNDSWNSFYVNERLYPQLQLAIQKQLLLESECPSKEQILNKLNPLFKNIKPSLLHGDLWSGNYLIATNGKPYLIDPAMYFGHSEVDIAMTKLFGGFSEDFYKAYHNIIPEDEFTSNRIEVYQLYYLLIHLNLFGKSYYSSVINLLKKYF</sequence>
<accession>A0ABS9RHN1</accession>
<proteinExistence type="inferred from homology"/>
<dbReference type="Pfam" id="PF03881">
    <property type="entry name" value="Fructosamin_kin"/>
    <property type="match status" value="1"/>
</dbReference>
<dbReference type="EMBL" id="JAKVQD010000002">
    <property type="protein sequence ID" value="MCH4552443.1"/>
    <property type="molecule type" value="Genomic_DNA"/>
</dbReference>
<dbReference type="PIRSF" id="PIRSF006221">
    <property type="entry name" value="Ketosamine-3-kinase"/>
    <property type="match status" value="1"/>
</dbReference>
<dbReference type="RefSeq" id="WP_240572782.1">
    <property type="nucleotide sequence ID" value="NZ_CP136709.1"/>
</dbReference>
<comment type="similarity">
    <text evidence="1 2">Belongs to the fructosamine kinase family.</text>
</comment>